<accession>A0A6C0KKU3</accession>
<organism evidence="1">
    <name type="scientific">viral metagenome</name>
    <dbReference type="NCBI Taxonomy" id="1070528"/>
    <lineage>
        <taxon>unclassified sequences</taxon>
        <taxon>metagenomes</taxon>
        <taxon>organismal metagenomes</taxon>
    </lineage>
</organism>
<dbReference type="AlphaFoldDB" id="A0A6C0KKU3"/>
<dbReference type="Gene3D" id="3.30.40.220">
    <property type="match status" value="1"/>
</dbReference>
<name>A0A6C0KKU3_9ZZZZ</name>
<evidence type="ECO:0008006" key="2">
    <source>
        <dbReference type="Google" id="ProtNLM"/>
    </source>
</evidence>
<evidence type="ECO:0000313" key="1">
    <source>
        <dbReference type="EMBL" id="QHU17407.1"/>
    </source>
</evidence>
<protein>
    <recommendedName>
        <fullName evidence="2">HNH endonuclease</fullName>
    </recommendedName>
</protein>
<proteinExistence type="predicted"/>
<sequence length="173" mass="20375">MDTTKKIILPATTGGSVKISNGLTTTSYDFDKQMEMVEILYEKLCNSNDVAMMENPRPLQTIIQQLQKKIAGYKSQDVKKRLYNPDRFVKLEDVVKQLWDAKLQCIYCKKQVYVLYEIVREVHQWTLDRINNSYGHNRDNVMISCLECNVRRGTMYHERYAFTKTFTQVKKLD</sequence>
<dbReference type="EMBL" id="MN740904">
    <property type="protein sequence ID" value="QHU17407.1"/>
    <property type="molecule type" value="Genomic_DNA"/>
</dbReference>
<reference evidence="1" key="1">
    <citation type="journal article" date="2020" name="Nature">
        <title>Giant virus diversity and host interactions through global metagenomics.</title>
        <authorList>
            <person name="Schulz F."/>
            <person name="Roux S."/>
            <person name="Paez-Espino D."/>
            <person name="Jungbluth S."/>
            <person name="Walsh D.A."/>
            <person name="Denef V.J."/>
            <person name="McMahon K.D."/>
            <person name="Konstantinidis K.T."/>
            <person name="Eloe-Fadrosh E.A."/>
            <person name="Kyrpides N.C."/>
            <person name="Woyke T."/>
        </authorList>
    </citation>
    <scope>NUCLEOTIDE SEQUENCE</scope>
    <source>
        <strain evidence="1">GVMAG-S-3300012000-57</strain>
    </source>
</reference>